<evidence type="ECO:0000313" key="2">
    <source>
        <dbReference type="EMBL" id="TYB30454.1"/>
    </source>
</evidence>
<feature type="transmembrane region" description="Helical" evidence="1">
    <location>
        <begin position="71"/>
        <end position="89"/>
    </location>
</feature>
<feature type="transmembrane region" description="Helical" evidence="1">
    <location>
        <begin position="109"/>
        <end position="130"/>
    </location>
</feature>
<name>A0A5D0M9L1_9BACT</name>
<keyword evidence="1" id="KW-1133">Transmembrane helix</keyword>
<evidence type="ECO:0000313" key="3">
    <source>
        <dbReference type="Proteomes" id="UP000324143"/>
    </source>
</evidence>
<accession>A0A5D0M9L1</accession>
<protein>
    <submittedName>
        <fullName evidence="2">Uncharacterized protein</fullName>
    </submittedName>
</protein>
<keyword evidence="1" id="KW-0812">Transmembrane</keyword>
<keyword evidence="3" id="KW-1185">Reference proteome</keyword>
<feature type="transmembrane region" description="Helical" evidence="1">
    <location>
        <begin position="182"/>
        <end position="201"/>
    </location>
</feature>
<feature type="transmembrane region" description="Helical" evidence="1">
    <location>
        <begin position="7"/>
        <end position="26"/>
    </location>
</feature>
<feature type="transmembrane region" description="Helical" evidence="1">
    <location>
        <begin position="142"/>
        <end position="162"/>
    </location>
</feature>
<proteinExistence type="predicted"/>
<keyword evidence="1" id="KW-0472">Membrane</keyword>
<reference evidence="2" key="1">
    <citation type="submission" date="2019-08" db="EMBL/GenBank/DDBJ databases">
        <title>Genomic characterization of a novel candidate phylum (ARYD3) from a high temperature, high salinity tertiary oil reservoir in north central Oklahoma, USA.</title>
        <authorList>
            <person name="Youssef N.H."/>
            <person name="Yadav A."/>
            <person name="Elshahed M.S."/>
        </authorList>
    </citation>
    <scope>NUCLEOTIDE SEQUENCE [LARGE SCALE GENOMIC DNA]</scope>
    <source>
        <strain evidence="2">ARYD3</strain>
    </source>
</reference>
<sequence>MSLWKRRLPLICTIVFGIMGFILQLVPAFKSFLDIQNQWMTILFGFAIVIGVASLTKYHFKKIRQKPEERIFSYITFSSLIVMAVATLFGMKAETGIFNALYKNLFDYVYVPLDATIFSLLAFYITSAAFRAFKASSWLSTLLLFAGGIVMLGRVAFGPLMVFGELTQWIMSVPTVAAMRGIKIGIGLGMMATSIKIILGIERSFLGGE</sequence>
<comment type="caution">
    <text evidence="2">The sequence shown here is derived from an EMBL/GenBank/DDBJ whole genome shotgun (WGS) entry which is preliminary data.</text>
</comment>
<gene>
    <name evidence="2" type="ORF">FXF47_09180</name>
</gene>
<dbReference type="AlphaFoldDB" id="A0A5D0M9L1"/>
<dbReference type="EMBL" id="VSIX01000135">
    <property type="protein sequence ID" value="TYB30454.1"/>
    <property type="molecule type" value="Genomic_DNA"/>
</dbReference>
<evidence type="ECO:0000256" key="1">
    <source>
        <dbReference type="SAM" id="Phobius"/>
    </source>
</evidence>
<dbReference type="Proteomes" id="UP000324143">
    <property type="component" value="Unassembled WGS sequence"/>
</dbReference>
<organism evidence="2 3">
    <name type="scientific">Candidatus Mcinerneyibacterium aminivorans</name>
    <dbReference type="NCBI Taxonomy" id="2703815"/>
    <lineage>
        <taxon>Bacteria</taxon>
        <taxon>Candidatus Macinerneyibacteriota</taxon>
        <taxon>Candidatus Mcinerneyibacteria</taxon>
        <taxon>Candidatus Mcinerneyibacteriales</taxon>
        <taxon>Candidatus Mcinerneyibacteriaceae</taxon>
        <taxon>Candidatus Mcinerneyibacterium</taxon>
    </lineage>
</organism>
<feature type="transmembrane region" description="Helical" evidence="1">
    <location>
        <begin position="38"/>
        <end position="59"/>
    </location>
</feature>